<evidence type="ECO:0000313" key="1">
    <source>
        <dbReference type="EMBL" id="QJE01649.1"/>
    </source>
</evidence>
<dbReference type="EMBL" id="CP051685">
    <property type="protein sequence ID" value="QJE01649.1"/>
    <property type="molecule type" value="Genomic_DNA"/>
</dbReference>
<evidence type="ECO:0000313" key="2">
    <source>
        <dbReference type="Proteomes" id="UP000502415"/>
    </source>
</evidence>
<reference evidence="1 2" key="1">
    <citation type="submission" date="2020-04" db="EMBL/GenBank/DDBJ databases">
        <title>Genome sequencing of novel species.</title>
        <authorList>
            <person name="Heo J."/>
            <person name="Kim S.-J."/>
            <person name="Kim J.-S."/>
            <person name="Hong S.-B."/>
            <person name="Kwon S.-W."/>
        </authorList>
    </citation>
    <scope>NUCLEOTIDE SEQUENCE [LARGE SCALE GENOMIC DNA]</scope>
    <source>
        <strain evidence="1 2">GN2-R2</strain>
    </source>
</reference>
<name>A0A7Z2VYT8_9BURK</name>
<sequence length="100" mass="10484">MNGLETSIQKGMAQMHPAIPNCHQRARRSFQKMSVSGKPKTIAVPIATGKPKSQNIGNAHQIFVPFTSPTPQVEQVAAVTPMTAAETSVGTGLGVKCIGS</sequence>
<dbReference type="Proteomes" id="UP000502415">
    <property type="component" value="Chromosome"/>
</dbReference>
<dbReference type="KEGG" id="mfy:HH212_17775"/>
<proteinExistence type="predicted"/>
<protein>
    <submittedName>
        <fullName evidence="1">Uncharacterized protein</fullName>
    </submittedName>
</protein>
<accession>A0A7Z2VYT8</accession>
<organism evidence="1 2">
    <name type="scientific">Massilia forsythiae</name>
    <dbReference type="NCBI Taxonomy" id="2728020"/>
    <lineage>
        <taxon>Bacteria</taxon>
        <taxon>Pseudomonadati</taxon>
        <taxon>Pseudomonadota</taxon>
        <taxon>Betaproteobacteria</taxon>
        <taxon>Burkholderiales</taxon>
        <taxon>Oxalobacteraceae</taxon>
        <taxon>Telluria group</taxon>
        <taxon>Massilia</taxon>
    </lineage>
</organism>
<dbReference type="AlphaFoldDB" id="A0A7Z2VYT8"/>
<gene>
    <name evidence="1" type="ORF">HH212_17775</name>
</gene>
<keyword evidence="2" id="KW-1185">Reference proteome</keyword>